<evidence type="ECO:0000259" key="1">
    <source>
        <dbReference type="Pfam" id="PF13976"/>
    </source>
</evidence>
<evidence type="ECO:0000313" key="2">
    <source>
        <dbReference type="EMBL" id="GEW41174.1"/>
    </source>
</evidence>
<accession>A0A699GYQ8</accession>
<gene>
    <name evidence="2" type="ORF">Tci_213150</name>
</gene>
<dbReference type="Pfam" id="PF13976">
    <property type="entry name" value="gag_pre-integrs"/>
    <property type="match status" value="1"/>
</dbReference>
<name>A0A699GYQ8_TANCI</name>
<feature type="domain" description="GAG-pre-integrase" evidence="1">
    <location>
        <begin position="124"/>
        <end position="190"/>
    </location>
</feature>
<comment type="caution">
    <text evidence="2">The sequence shown here is derived from an EMBL/GenBank/DDBJ whole genome shotgun (WGS) entry which is preliminary data.</text>
</comment>
<dbReference type="AlphaFoldDB" id="A0A699GYQ8"/>
<organism evidence="2">
    <name type="scientific">Tanacetum cinerariifolium</name>
    <name type="common">Dalmatian daisy</name>
    <name type="synonym">Chrysanthemum cinerariifolium</name>
    <dbReference type="NCBI Taxonomy" id="118510"/>
    <lineage>
        <taxon>Eukaryota</taxon>
        <taxon>Viridiplantae</taxon>
        <taxon>Streptophyta</taxon>
        <taxon>Embryophyta</taxon>
        <taxon>Tracheophyta</taxon>
        <taxon>Spermatophyta</taxon>
        <taxon>Magnoliopsida</taxon>
        <taxon>eudicotyledons</taxon>
        <taxon>Gunneridae</taxon>
        <taxon>Pentapetalae</taxon>
        <taxon>asterids</taxon>
        <taxon>campanulids</taxon>
        <taxon>Asterales</taxon>
        <taxon>Asteraceae</taxon>
        <taxon>Asteroideae</taxon>
        <taxon>Anthemideae</taxon>
        <taxon>Anthemidinae</taxon>
        <taxon>Tanacetum</taxon>
    </lineage>
</organism>
<dbReference type="EMBL" id="BKCJ010057289">
    <property type="protein sequence ID" value="GEW41174.1"/>
    <property type="molecule type" value="Genomic_DNA"/>
</dbReference>
<sequence>MKKSLSLINDNGSDNFHASMAGANQHLTVSIVGMFSVVDVSSLNITISHPNGTLATISHIGNLKLTNNIMLYDFLMVHGYCVSLLFVNKLIRDSKMFVSFDEEKCYILDLTMQKILGTGSESEGLYLFDMPPKCSLGESNMAMSFNVSKLLWHNRLGHPADQVLATLHNNLKFSKSAFVHVCEVCYKAKQARELFPLSDHKSKKLGELVHLDL</sequence>
<dbReference type="InterPro" id="IPR025724">
    <property type="entry name" value="GAG-pre-integrase_dom"/>
</dbReference>
<protein>
    <submittedName>
        <fullName evidence="2">Ribonuclease H-like domain-containing protein</fullName>
    </submittedName>
</protein>
<proteinExistence type="predicted"/>
<reference evidence="2" key="1">
    <citation type="journal article" date="2019" name="Sci. Rep.">
        <title>Draft genome of Tanacetum cinerariifolium, the natural source of mosquito coil.</title>
        <authorList>
            <person name="Yamashiro T."/>
            <person name="Shiraishi A."/>
            <person name="Satake H."/>
            <person name="Nakayama K."/>
        </authorList>
    </citation>
    <scope>NUCLEOTIDE SEQUENCE</scope>
</reference>